<organism evidence="1 2">
    <name type="scientific">Catenulispora subtropica</name>
    <dbReference type="NCBI Taxonomy" id="450798"/>
    <lineage>
        <taxon>Bacteria</taxon>
        <taxon>Bacillati</taxon>
        <taxon>Actinomycetota</taxon>
        <taxon>Actinomycetes</taxon>
        <taxon>Catenulisporales</taxon>
        <taxon>Catenulisporaceae</taxon>
        <taxon>Catenulispora</taxon>
    </lineage>
</organism>
<reference evidence="2" key="1">
    <citation type="journal article" date="2019" name="Int. J. Syst. Evol. Microbiol.">
        <title>The Global Catalogue of Microorganisms (GCM) 10K type strain sequencing project: providing services to taxonomists for standard genome sequencing and annotation.</title>
        <authorList>
            <consortium name="The Broad Institute Genomics Platform"/>
            <consortium name="The Broad Institute Genome Sequencing Center for Infectious Disease"/>
            <person name="Wu L."/>
            <person name="Ma J."/>
        </authorList>
    </citation>
    <scope>NUCLEOTIDE SEQUENCE [LARGE SCALE GENOMIC DNA]</scope>
    <source>
        <strain evidence="2">JCM 16013</strain>
    </source>
</reference>
<evidence type="ECO:0000313" key="2">
    <source>
        <dbReference type="Proteomes" id="UP001499854"/>
    </source>
</evidence>
<dbReference type="EMBL" id="BAAAQM010000016">
    <property type="protein sequence ID" value="GAA1970824.1"/>
    <property type="molecule type" value="Genomic_DNA"/>
</dbReference>
<evidence type="ECO:0008006" key="3">
    <source>
        <dbReference type="Google" id="ProtNLM"/>
    </source>
</evidence>
<sequence>MNGSLRAGIDYGRFAERLAAQRANQDPAKRWDLYREFHAEWGFEPTREPSPHPEYFLALIGQPATDDPEDDPGIPEALAEWWVLPENSWLYGEFDDSSAHWPPMWCPGGGYGQPLAPGSPLAVPGSDDLRTVAFMAEAQYCNEWGYLSAESTVADPKVLVTMGKEWEAVAPTVSEFALLLAAVRVPAALGWQAYPADGEDEVAARIRGEWPGLGLPAWREIGSELWLYGGPDAIVVLDEGSGDYPFRLCTRTQEAAEAAIGRLGGADWSLFEPEQ</sequence>
<evidence type="ECO:0000313" key="1">
    <source>
        <dbReference type="EMBL" id="GAA1970824.1"/>
    </source>
</evidence>
<keyword evidence="2" id="KW-1185">Reference proteome</keyword>
<comment type="caution">
    <text evidence="1">The sequence shown here is derived from an EMBL/GenBank/DDBJ whole genome shotgun (WGS) entry which is preliminary data.</text>
</comment>
<accession>A0ABP5CZG2</accession>
<name>A0ABP5CZG2_9ACTN</name>
<dbReference type="RefSeq" id="WP_344657860.1">
    <property type="nucleotide sequence ID" value="NZ_BAAAQM010000016.1"/>
</dbReference>
<protein>
    <recommendedName>
        <fullName evidence="3">Knr4/Smi1-like domain-containing protein</fullName>
    </recommendedName>
</protein>
<dbReference type="Proteomes" id="UP001499854">
    <property type="component" value="Unassembled WGS sequence"/>
</dbReference>
<gene>
    <name evidence="1" type="ORF">GCM10009838_32550</name>
</gene>
<proteinExistence type="predicted"/>